<sequence>MNEHLPVAIIGGGGHAEVVWDALQLCGHRIIGFVAPQSEGCALHAKIPWLGSDEHFATGITNGKFFLPTGLER</sequence>
<name>A0ABQ4N3T4_9BACL</name>
<dbReference type="Proteomes" id="UP000680304">
    <property type="component" value="Unassembled WGS sequence"/>
</dbReference>
<accession>A0ABQ4N3T4</accession>
<comment type="caution">
    <text evidence="2">The sequence shown here is derived from an EMBL/GenBank/DDBJ whole genome shotgun (WGS) entry which is preliminary data.</text>
</comment>
<evidence type="ECO:0000313" key="2">
    <source>
        <dbReference type="EMBL" id="GIQ62816.1"/>
    </source>
</evidence>
<dbReference type="Gene3D" id="3.40.50.20">
    <property type="match status" value="1"/>
</dbReference>
<organism evidence="2 3">
    <name type="scientific">Paenibacillus cisolokensis</name>
    <dbReference type="NCBI Taxonomy" id="1658519"/>
    <lineage>
        <taxon>Bacteria</taxon>
        <taxon>Bacillati</taxon>
        <taxon>Bacillota</taxon>
        <taxon>Bacilli</taxon>
        <taxon>Bacillales</taxon>
        <taxon>Paenibacillaceae</taxon>
        <taxon>Paenibacillus</taxon>
    </lineage>
</organism>
<protein>
    <recommendedName>
        <fullName evidence="1">PglD N-terminal domain-containing protein</fullName>
    </recommendedName>
</protein>
<feature type="domain" description="PglD N-terminal" evidence="1">
    <location>
        <begin position="7"/>
        <end position="60"/>
    </location>
</feature>
<dbReference type="EMBL" id="BOVJ01000043">
    <property type="protein sequence ID" value="GIQ62816.1"/>
    <property type="molecule type" value="Genomic_DNA"/>
</dbReference>
<dbReference type="Pfam" id="PF17836">
    <property type="entry name" value="PglD_N"/>
    <property type="match status" value="1"/>
</dbReference>
<keyword evidence="3" id="KW-1185">Reference proteome</keyword>
<gene>
    <name evidence="2" type="ORF">PACILC2_13840</name>
</gene>
<evidence type="ECO:0000313" key="3">
    <source>
        <dbReference type="Proteomes" id="UP000680304"/>
    </source>
</evidence>
<dbReference type="RefSeq" id="WP_213528164.1">
    <property type="nucleotide sequence ID" value="NZ_BOVJ01000043.1"/>
</dbReference>
<dbReference type="InterPro" id="IPR041561">
    <property type="entry name" value="PglD_N"/>
</dbReference>
<evidence type="ECO:0000259" key="1">
    <source>
        <dbReference type="Pfam" id="PF17836"/>
    </source>
</evidence>
<reference evidence="2 3" key="1">
    <citation type="submission" date="2021-04" db="EMBL/GenBank/DDBJ databases">
        <title>Draft genome sequence of Paenibacillus cisolokensis, LC2-13A.</title>
        <authorList>
            <person name="Uke A."/>
            <person name="Chhe C."/>
            <person name="Baramee S."/>
            <person name="Kosugi A."/>
        </authorList>
    </citation>
    <scope>NUCLEOTIDE SEQUENCE [LARGE SCALE GENOMIC DNA]</scope>
    <source>
        <strain evidence="2 3">LC2-13A</strain>
    </source>
</reference>
<proteinExistence type="predicted"/>